<dbReference type="InterPro" id="IPR000742">
    <property type="entry name" value="EGF"/>
</dbReference>
<keyword evidence="8" id="KW-1185">Reference proteome</keyword>
<dbReference type="PROSITE" id="PS50026">
    <property type="entry name" value="EGF_3"/>
    <property type="match status" value="1"/>
</dbReference>
<dbReference type="InterPro" id="IPR003598">
    <property type="entry name" value="Ig_sub2"/>
</dbReference>
<dbReference type="AlphaFoldDB" id="A0AAD9Q8B1"/>
<comment type="caution">
    <text evidence="7">The sequence shown here is derived from an EMBL/GenBank/DDBJ whole genome shotgun (WGS) entry which is preliminary data.</text>
</comment>
<sequence length="425" mass="46907">MKSSQSTDDCRNVEMTPPISDSALMGHVINETEVGSLGTCRVMCYIEADCVSLNVVPLQHAESLLCELSGSDHIQHPEDLFYRPGSTYVSIKNQCYPNLCPENSRCQSGFTLKGYRCKCTEGFVGENCSEAVKFVNSTPPSVAIYVGQAFNLSCSVSIPLANKVTWLFNGNTSLPEGVVTDAQHNLKISSANLSHRGNYTCRAINASMSLDSNISIHVKFPEACGRIREMISDVSEHYIIDPDGELGEDSFAVFCNMTDKGGMGVTAVSHDSESRILVHGYESAGSYSRYSRDIHYSGVSLAQIKGLVERSNECEQSIKYECRNSLIFYERESFAWWVSRDGQMMTYWTGEGEIKRGCACSATKSCTNPSKLCNCDMNDPELREDSGLITNKSHLPVTQLRFGDTGEHKEDGYHTLGKLKCYGVN</sequence>
<dbReference type="GO" id="GO:0005201">
    <property type="term" value="F:extracellular matrix structural constituent"/>
    <property type="evidence" value="ECO:0007669"/>
    <property type="project" value="InterPro"/>
</dbReference>
<dbReference type="PROSITE" id="PS00022">
    <property type="entry name" value="EGF_1"/>
    <property type="match status" value="1"/>
</dbReference>
<dbReference type="InterPro" id="IPR036179">
    <property type="entry name" value="Ig-like_dom_sf"/>
</dbReference>
<evidence type="ECO:0000313" key="7">
    <source>
        <dbReference type="EMBL" id="KAK2556574.1"/>
    </source>
</evidence>
<dbReference type="InterPro" id="IPR000885">
    <property type="entry name" value="Fib_collagen_C"/>
</dbReference>
<dbReference type="SMART" id="SM00409">
    <property type="entry name" value="IG"/>
    <property type="match status" value="1"/>
</dbReference>
<comment type="caution">
    <text evidence="4">Lacks conserved residue(s) required for the propagation of feature annotation.</text>
</comment>
<dbReference type="Proteomes" id="UP001249851">
    <property type="component" value="Unassembled WGS sequence"/>
</dbReference>
<dbReference type="PROSITE" id="PS50835">
    <property type="entry name" value="IG_LIKE"/>
    <property type="match status" value="1"/>
</dbReference>
<dbReference type="SUPFAM" id="SSF57196">
    <property type="entry name" value="EGF/Laminin"/>
    <property type="match status" value="1"/>
</dbReference>
<keyword evidence="2" id="KW-0964">Secreted</keyword>
<reference evidence="7" key="2">
    <citation type="journal article" date="2023" name="Science">
        <title>Genomic signatures of disease resistance in endangered staghorn corals.</title>
        <authorList>
            <person name="Vollmer S.V."/>
            <person name="Selwyn J.D."/>
            <person name="Despard B.A."/>
            <person name="Roesel C.L."/>
        </authorList>
    </citation>
    <scope>NUCLEOTIDE SEQUENCE</scope>
    <source>
        <strain evidence="7">K2</strain>
    </source>
</reference>
<organism evidence="7 8">
    <name type="scientific">Acropora cervicornis</name>
    <name type="common">Staghorn coral</name>
    <dbReference type="NCBI Taxonomy" id="6130"/>
    <lineage>
        <taxon>Eukaryota</taxon>
        <taxon>Metazoa</taxon>
        <taxon>Cnidaria</taxon>
        <taxon>Anthozoa</taxon>
        <taxon>Hexacorallia</taxon>
        <taxon>Scleractinia</taxon>
        <taxon>Astrocoeniina</taxon>
        <taxon>Acroporidae</taxon>
        <taxon>Acropora</taxon>
    </lineage>
</organism>
<name>A0AAD9Q8B1_ACRCE</name>
<evidence type="ECO:0000259" key="6">
    <source>
        <dbReference type="PROSITE" id="PS50835"/>
    </source>
</evidence>
<dbReference type="Pfam" id="PF13927">
    <property type="entry name" value="Ig_3"/>
    <property type="match status" value="1"/>
</dbReference>
<dbReference type="GO" id="GO:0005576">
    <property type="term" value="C:extracellular region"/>
    <property type="evidence" value="ECO:0007669"/>
    <property type="project" value="UniProtKB-SubCell"/>
</dbReference>
<feature type="disulfide bond" evidence="4">
    <location>
        <begin position="100"/>
        <end position="117"/>
    </location>
</feature>
<evidence type="ECO:0000256" key="1">
    <source>
        <dbReference type="ARBA" id="ARBA00004613"/>
    </source>
</evidence>
<accession>A0AAD9Q8B1</accession>
<keyword evidence="4" id="KW-0245">EGF-like domain</keyword>
<keyword evidence="3" id="KW-0176">Collagen</keyword>
<dbReference type="GO" id="GO:0005581">
    <property type="term" value="C:collagen trimer"/>
    <property type="evidence" value="ECO:0007669"/>
    <property type="project" value="UniProtKB-KW"/>
</dbReference>
<evidence type="ECO:0000313" key="8">
    <source>
        <dbReference type="Proteomes" id="UP001249851"/>
    </source>
</evidence>
<evidence type="ECO:0000256" key="3">
    <source>
        <dbReference type="ARBA" id="ARBA00023119"/>
    </source>
</evidence>
<evidence type="ECO:0000256" key="4">
    <source>
        <dbReference type="PROSITE-ProRule" id="PRU00076"/>
    </source>
</evidence>
<keyword evidence="4" id="KW-1015">Disulfide bond</keyword>
<comment type="subcellular location">
    <subcellularLocation>
        <location evidence="1">Secreted</location>
    </subcellularLocation>
</comment>
<dbReference type="SMART" id="SM00408">
    <property type="entry name" value="IGc2"/>
    <property type="match status" value="1"/>
</dbReference>
<feature type="disulfide bond" evidence="4">
    <location>
        <begin position="119"/>
        <end position="128"/>
    </location>
</feature>
<dbReference type="PROSITE" id="PS01186">
    <property type="entry name" value="EGF_2"/>
    <property type="match status" value="1"/>
</dbReference>
<dbReference type="SUPFAM" id="SSF48726">
    <property type="entry name" value="Immunoglobulin"/>
    <property type="match status" value="1"/>
</dbReference>
<evidence type="ECO:0000259" key="5">
    <source>
        <dbReference type="PROSITE" id="PS50026"/>
    </source>
</evidence>
<dbReference type="Gene3D" id="2.60.120.1000">
    <property type="match status" value="1"/>
</dbReference>
<dbReference type="Gene3D" id="2.10.25.10">
    <property type="entry name" value="Laminin"/>
    <property type="match status" value="1"/>
</dbReference>
<feature type="domain" description="Ig-like" evidence="6">
    <location>
        <begin position="133"/>
        <end position="215"/>
    </location>
</feature>
<feature type="domain" description="EGF-like" evidence="5">
    <location>
        <begin position="91"/>
        <end position="129"/>
    </location>
</feature>
<protein>
    <submittedName>
        <fullName evidence="7">Neurexin-4</fullName>
    </submittedName>
</protein>
<reference evidence="7" key="1">
    <citation type="journal article" date="2023" name="G3 (Bethesda)">
        <title>Whole genome assembly and annotation of the endangered Caribbean coral Acropora cervicornis.</title>
        <authorList>
            <person name="Selwyn J.D."/>
            <person name="Vollmer S.V."/>
        </authorList>
    </citation>
    <scope>NUCLEOTIDE SEQUENCE</scope>
    <source>
        <strain evidence="7">K2</strain>
    </source>
</reference>
<dbReference type="InterPro" id="IPR003599">
    <property type="entry name" value="Ig_sub"/>
</dbReference>
<gene>
    <name evidence="7" type="ORF">P5673_021487</name>
</gene>
<dbReference type="EMBL" id="JARQWQ010000055">
    <property type="protein sequence ID" value="KAK2556574.1"/>
    <property type="molecule type" value="Genomic_DNA"/>
</dbReference>
<dbReference type="InterPro" id="IPR007110">
    <property type="entry name" value="Ig-like_dom"/>
</dbReference>
<evidence type="ECO:0000256" key="2">
    <source>
        <dbReference type="ARBA" id="ARBA00022525"/>
    </source>
</evidence>
<dbReference type="Pfam" id="PF01410">
    <property type="entry name" value="COLFI"/>
    <property type="match status" value="1"/>
</dbReference>
<proteinExistence type="predicted"/>